<dbReference type="CDD" id="cd11614">
    <property type="entry name" value="SAF_CpaB_FlgA_like"/>
    <property type="match status" value="1"/>
</dbReference>
<keyword evidence="3" id="KW-1185">Reference proteome</keyword>
<sequence>MFSRLLLILSTPGWRRAALLRRSAAAVLLILALVLALKPQGSPALFFRAEVDTGREITAEHVEIRCVPAELLPATALRHPEEALGKVLIAPAVPGEPVTPSHLLTPADLDGKVAVPVPLSAPEIMHHGDVVSVVAQGEEARPDVIAAEATVLLPPGPDNPTALLSLPEKEAALVASAALSAPLTVFFTRVGYSSVN</sequence>
<dbReference type="InterPro" id="IPR013974">
    <property type="entry name" value="SAF"/>
</dbReference>
<dbReference type="RefSeq" id="WP_055122726.1">
    <property type="nucleotide sequence ID" value="NZ_LKST01000003.1"/>
</dbReference>
<name>A0A0Q0TX44_9CORY</name>
<organism evidence="2 3">
    <name type="scientific">Corynebacterium oculi</name>
    <dbReference type="NCBI Taxonomy" id="1544416"/>
    <lineage>
        <taxon>Bacteria</taxon>
        <taxon>Bacillati</taxon>
        <taxon>Actinomycetota</taxon>
        <taxon>Actinomycetes</taxon>
        <taxon>Mycobacteriales</taxon>
        <taxon>Corynebacteriaceae</taxon>
        <taxon>Corynebacterium</taxon>
    </lineage>
</organism>
<evidence type="ECO:0000259" key="1">
    <source>
        <dbReference type="SMART" id="SM00858"/>
    </source>
</evidence>
<comment type="caution">
    <text evidence="2">The sequence shown here is derived from an EMBL/GenBank/DDBJ whole genome shotgun (WGS) entry which is preliminary data.</text>
</comment>
<reference evidence="2 3" key="1">
    <citation type="submission" date="2015-10" db="EMBL/GenBank/DDBJ databases">
        <title>Corynebacteirum lowii and Corynebacterium oculi species nova, derived from human clinical disease and and emended description of Corynebacterium mastiditis.</title>
        <authorList>
            <person name="Bernard K."/>
            <person name="Pacheco A.L."/>
            <person name="Mcdougall C."/>
            <person name="Burtx T."/>
            <person name="Weibe D."/>
            <person name="Tyler S."/>
            <person name="Olson A.B."/>
            <person name="Cnockaert M."/>
            <person name="Eguchi H."/>
            <person name="Kuwahara T."/>
            <person name="Nakayama-Imaohji H."/>
            <person name="Boudewijins M."/>
            <person name="Van Hoecke F."/>
            <person name="Bernier A.-M."/>
            <person name="Vandamme P."/>
        </authorList>
    </citation>
    <scope>NUCLEOTIDE SEQUENCE [LARGE SCALE GENOMIC DNA]</scope>
    <source>
        <strain evidence="2 3">NML 130210</strain>
    </source>
</reference>
<dbReference type="PATRIC" id="fig|1544416.3.peg.1612"/>
<feature type="domain" description="SAF" evidence="1">
    <location>
        <begin position="42"/>
        <end position="104"/>
    </location>
</feature>
<protein>
    <recommendedName>
        <fullName evidence="1">SAF domain-containing protein</fullName>
    </recommendedName>
</protein>
<evidence type="ECO:0000313" key="3">
    <source>
        <dbReference type="Proteomes" id="UP000050517"/>
    </source>
</evidence>
<dbReference type="STRING" id="1544416.Cocul_01610"/>
<proteinExistence type="predicted"/>
<evidence type="ECO:0000313" key="2">
    <source>
        <dbReference type="EMBL" id="KQB83541.1"/>
    </source>
</evidence>
<dbReference type="Proteomes" id="UP000050517">
    <property type="component" value="Unassembled WGS sequence"/>
</dbReference>
<accession>A0A0Q0TX44</accession>
<dbReference type="OrthoDB" id="4410346at2"/>
<dbReference type="Pfam" id="PF08666">
    <property type="entry name" value="SAF"/>
    <property type="match status" value="1"/>
</dbReference>
<gene>
    <name evidence="2" type="ORF">Cocul_01610</name>
</gene>
<dbReference type="SMART" id="SM00858">
    <property type="entry name" value="SAF"/>
    <property type="match status" value="1"/>
</dbReference>
<dbReference type="AlphaFoldDB" id="A0A0Q0TX44"/>
<dbReference type="EMBL" id="LKST01000003">
    <property type="protein sequence ID" value="KQB83541.1"/>
    <property type="molecule type" value="Genomic_DNA"/>
</dbReference>